<dbReference type="EMBL" id="FTNV01000002">
    <property type="protein sequence ID" value="SIS17724.1"/>
    <property type="molecule type" value="Genomic_DNA"/>
</dbReference>
<feature type="domain" description="YetF C-terminal" evidence="8">
    <location>
        <begin position="80"/>
        <end position="148"/>
    </location>
</feature>
<comment type="similarity">
    <text evidence="2">Belongs to the UPF0702 family.</text>
</comment>
<keyword evidence="4 7" id="KW-0812">Transmembrane</keyword>
<keyword evidence="6 7" id="KW-0472">Membrane</keyword>
<feature type="transmembrane region" description="Helical" evidence="7">
    <location>
        <begin position="35"/>
        <end position="52"/>
    </location>
</feature>
<evidence type="ECO:0000256" key="1">
    <source>
        <dbReference type="ARBA" id="ARBA00004651"/>
    </source>
</evidence>
<gene>
    <name evidence="9" type="ORF">SAMN05421666_2248</name>
</gene>
<keyword evidence="3" id="KW-1003">Cell membrane</keyword>
<evidence type="ECO:0000256" key="5">
    <source>
        <dbReference type="ARBA" id="ARBA00022989"/>
    </source>
</evidence>
<organism evidence="9 10">
    <name type="scientific">Roseovarius nanhaiticus</name>
    <dbReference type="NCBI Taxonomy" id="573024"/>
    <lineage>
        <taxon>Bacteria</taxon>
        <taxon>Pseudomonadati</taxon>
        <taxon>Pseudomonadota</taxon>
        <taxon>Alphaproteobacteria</taxon>
        <taxon>Rhodobacterales</taxon>
        <taxon>Roseobacteraceae</taxon>
        <taxon>Roseovarius</taxon>
    </lineage>
</organism>
<dbReference type="GO" id="GO:0005886">
    <property type="term" value="C:plasma membrane"/>
    <property type="evidence" value="ECO:0007669"/>
    <property type="project" value="UniProtKB-SubCell"/>
</dbReference>
<evidence type="ECO:0000256" key="7">
    <source>
        <dbReference type="SAM" id="Phobius"/>
    </source>
</evidence>
<sequence>MDYIIIAGQTLLAIVAVIVLARLNGLRSFSKMSSFDFALTVAAGSVLATMMTSAETPWPGLVALTVLFAARYVISAARRHWMWAQKLTDNKPLMLYYEGELLEDNLTIARVTRADLRAKLREANAISEGCVRAVVMEATGDVSVLHGETLDPDLLKGVSWGRAAPPAALREQLKGH</sequence>
<protein>
    <submittedName>
        <fullName evidence="9">Uncharacterized membrane protein YcaP, DUF421 family</fullName>
    </submittedName>
</protein>
<evidence type="ECO:0000256" key="4">
    <source>
        <dbReference type="ARBA" id="ARBA00022692"/>
    </source>
</evidence>
<dbReference type="Pfam" id="PF04239">
    <property type="entry name" value="DUF421"/>
    <property type="match status" value="1"/>
</dbReference>
<evidence type="ECO:0000259" key="8">
    <source>
        <dbReference type="Pfam" id="PF04239"/>
    </source>
</evidence>
<dbReference type="Gene3D" id="3.30.240.20">
    <property type="entry name" value="bsu07140 like domains"/>
    <property type="match status" value="1"/>
</dbReference>
<reference evidence="9 10" key="1">
    <citation type="submission" date="2017-01" db="EMBL/GenBank/DDBJ databases">
        <authorList>
            <person name="Mah S.A."/>
            <person name="Swanson W.J."/>
            <person name="Moy G.W."/>
            <person name="Vacquier V.D."/>
        </authorList>
    </citation>
    <scope>NUCLEOTIDE SEQUENCE [LARGE SCALE GENOMIC DNA]</scope>
    <source>
        <strain evidence="9 10">DSM 29590</strain>
    </source>
</reference>
<evidence type="ECO:0000313" key="9">
    <source>
        <dbReference type="EMBL" id="SIS17724.1"/>
    </source>
</evidence>
<name>A0A1N7GYR2_9RHOB</name>
<feature type="transmembrane region" description="Helical" evidence="7">
    <location>
        <begin position="58"/>
        <end position="77"/>
    </location>
</feature>
<accession>A0A1N7GYR2</accession>
<dbReference type="PANTHER" id="PTHR34582:SF6">
    <property type="entry name" value="UPF0702 TRANSMEMBRANE PROTEIN YCAP"/>
    <property type="match status" value="1"/>
</dbReference>
<dbReference type="OrthoDB" id="9793799at2"/>
<dbReference type="InterPro" id="IPR007353">
    <property type="entry name" value="DUF421"/>
</dbReference>
<evidence type="ECO:0000256" key="3">
    <source>
        <dbReference type="ARBA" id="ARBA00022475"/>
    </source>
</evidence>
<dbReference type="STRING" id="573024.SAMN05216208_3071"/>
<evidence type="ECO:0000313" key="10">
    <source>
        <dbReference type="Proteomes" id="UP000186019"/>
    </source>
</evidence>
<evidence type="ECO:0000256" key="2">
    <source>
        <dbReference type="ARBA" id="ARBA00006448"/>
    </source>
</evidence>
<dbReference type="PANTHER" id="PTHR34582">
    <property type="entry name" value="UPF0702 TRANSMEMBRANE PROTEIN YCAP"/>
    <property type="match status" value="1"/>
</dbReference>
<comment type="subcellular location">
    <subcellularLocation>
        <location evidence="1">Cell membrane</location>
        <topology evidence="1">Multi-pass membrane protein</topology>
    </subcellularLocation>
</comment>
<dbReference type="RefSeq" id="WP_076534014.1">
    <property type="nucleotide sequence ID" value="NZ_CANNEL010000006.1"/>
</dbReference>
<keyword evidence="10" id="KW-1185">Reference proteome</keyword>
<keyword evidence="5 7" id="KW-1133">Transmembrane helix</keyword>
<dbReference type="AlphaFoldDB" id="A0A1N7GYR2"/>
<dbReference type="InterPro" id="IPR023090">
    <property type="entry name" value="UPF0702_alpha/beta_dom_sf"/>
</dbReference>
<proteinExistence type="inferred from homology"/>
<dbReference type="Proteomes" id="UP000186019">
    <property type="component" value="Unassembled WGS sequence"/>
</dbReference>
<feature type="transmembrane region" description="Helical" evidence="7">
    <location>
        <begin position="6"/>
        <end position="23"/>
    </location>
</feature>
<evidence type="ECO:0000256" key="6">
    <source>
        <dbReference type="ARBA" id="ARBA00023136"/>
    </source>
</evidence>